<dbReference type="PANTHER" id="PTHR36115:SF6">
    <property type="entry name" value="PROLINE-RICH ANTIGEN HOMOLOG"/>
    <property type="match status" value="1"/>
</dbReference>
<evidence type="ECO:0000313" key="9">
    <source>
        <dbReference type="EMBL" id="ORA31470.1"/>
    </source>
</evidence>
<sequence length="331" mass="35581">MTAVLDTPSSDTVDSPAADGAPEPQPASWPLRAGAFAIDVLLGVGVIATLAVLAFAAPTYGWLWWVYAGVAVVVMIAMLVNRVALPTKTGWTVGRAVTGIRVTTADGGEAGLVRLTLRELAHLVDTAAVCIGWLWPLWDSRKRTFADLLVRTEVHRVGVPDEGVRDVRRRAAIVLLAGVLVSAAAVGLGYFGSYRQELAVEQARAQLADQGPRIVEQLLSYGVDSMDQDFAKALNLTTDNYRPQLVVQQAAVRKAGPNTNEYWAVSSAVLPESSKTEGTMLLALQGQRGIDPKNLKFLTATVRVDFHKIDGQWRVDNLTVLTKPQMSGAGQ</sequence>
<dbReference type="EMBL" id="MVHF01000031">
    <property type="protein sequence ID" value="ORA31470.1"/>
    <property type="molecule type" value="Genomic_DNA"/>
</dbReference>
<protein>
    <recommendedName>
        <fullName evidence="8">RDD domain-containing protein</fullName>
    </recommendedName>
</protein>
<dbReference type="STRING" id="1927124.BST13_25440"/>
<evidence type="ECO:0000256" key="3">
    <source>
        <dbReference type="ARBA" id="ARBA00022692"/>
    </source>
</evidence>
<dbReference type="InterPro" id="IPR051791">
    <property type="entry name" value="Pra-immunoreactive"/>
</dbReference>
<dbReference type="InterPro" id="IPR010432">
    <property type="entry name" value="RDD"/>
</dbReference>
<feature type="domain" description="RDD" evidence="8">
    <location>
        <begin position="27"/>
        <end position="149"/>
    </location>
</feature>
<feature type="region of interest" description="Disordered" evidence="6">
    <location>
        <begin position="1"/>
        <end position="26"/>
    </location>
</feature>
<feature type="transmembrane region" description="Helical" evidence="7">
    <location>
        <begin position="171"/>
        <end position="192"/>
    </location>
</feature>
<dbReference type="OrthoDB" id="9793824at2"/>
<dbReference type="AlphaFoldDB" id="A0A1X0AN60"/>
<name>A0A1X0AN60_9MYCO</name>
<gene>
    <name evidence="9" type="ORF">BST13_25440</name>
</gene>
<feature type="transmembrane region" description="Helical" evidence="7">
    <location>
        <begin position="62"/>
        <end position="80"/>
    </location>
</feature>
<comment type="caution">
    <text evidence="9">The sequence shown here is derived from an EMBL/GenBank/DDBJ whole genome shotgun (WGS) entry which is preliminary data.</text>
</comment>
<keyword evidence="5 7" id="KW-0472">Membrane</keyword>
<dbReference type="Pfam" id="PF06271">
    <property type="entry name" value="RDD"/>
    <property type="match status" value="1"/>
</dbReference>
<dbReference type="PANTHER" id="PTHR36115">
    <property type="entry name" value="PROLINE-RICH ANTIGEN HOMOLOG-RELATED"/>
    <property type="match status" value="1"/>
</dbReference>
<evidence type="ECO:0000256" key="1">
    <source>
        <dbReference type="ARBA" id="ARBA00004651"/>
    </source>
</evidence>
<evidence type="ECO:0000256" key="5">
    <source>
        <dbReference type="ARBA" id="ARBA00023136"/>
    </source>
</evidence>
<evidence type="ECO:0000313" key="10">
    <source>
        <dbReference type="Proteomes" id="UP000192448"/>
    </source>
</evidence>
<reference evidence="9 10" key="1">
    <citation type="submission" date="2017-02" db="EMBL/GenBank/DDBJ databases">
        <title>The new phylogeny of genus Mycobacterium.</title>
        <authorList>
            <person name="Tortoli E."/>
            <person name="Trovato A."/>
            <person name="Cirillo D.M."/>
        </authorList>
    </citation>
    <scope>NUCLEOTIDE SEQUENCE [LARGE SCALE GENOMIC DNA]</scope>
    <source>
        <strain evidence="9 10">RW6</strain>
    </source>
</reference>
<evidence type="ECO:0000256" key="7">
    <source>
        <dbReference type="SAM" id="Phobius"/>
    </source>
</evidence>
<dbReference type="Proteomes" id="UP000192448">
    <property type="component" value="Unassembled WGS sequence"/>
</dbReference>
<keyword evidence="10" id="KW-1185">Reference proteome</keyword>
<keyword evidence="2" id="KW-1003">Cell membrane</keyword>
<evidence type="ECO:0000256" key="4">
    <source>
        <dbReference type="ARBA" id="ARBA00022989"/>
    </source>
</evidence>
<evidence type="ECO:0000259" key="8">
    <source>
        <dbReference type="Pfam" id="PF06271"/>
    </source>
</evidence>
<keyword evidence="3 7" id="KW-0812">Transmembrane</keyword>
<dbReference type="GO" id="GO:0005886">
    <property type="term" value="C:plasma membrane"/>
    <property type="evidence" value="ECO:0007669"/>
    <property type="project" value="UniProtKB-SubCell"/>
</dbReference>
<dbReference type="RefSeq" id="WP_083166824.1">
    <property type="nucleotide sequence ID" value="NZ_MVHF01000031.1"/>
</dbReference>
<comment type="subcellular location">
    <subcellularLocation>
        <location evidence="1">Cell membrane</location>
        <topology evidence="1">Multi-pass membrane protein</topology>
    </subcellularLocation>
</comment>
<organism evidence="9 10">
    <name type="scientific">Mycobacterium aquaticum</name>
    <dbReference type="NCBI Taxonomy" id="1927124"/>
    <lineage>
        <taxon>Bacteria</taxon>
        <taxon>Bacillati</taxon>
        <taxon>Actinomycetota</taxon>
        <taxon>Actinomycetes</taxon>
        <taxon>Mycobacteriales</taxon>
        <taxon>Mycobacteriaceae</taxon>
        <taxon>Mycobacterium</taxon>
    </lineage>
</organism>
<proteinExistence type="predicted"/>
<accession>A0A1X0AN60</accession>
<evidence type="ECO:0000256" key="2">
    <source>
        <dbReference type="ARBA" id="ARBA00022475"/>
    </source>
</evidence>
<feature type="transmembrane region" description="Helical" evidence="7">
    <location>
        <begin position="36"/>
        <end position="56"/>
    </location>
</feature>
<evidence type="ECO:0000256" key="6">
    <source>
        <dbReference type="SAM" id="MobiDB-lite"/>
    </source>
</evidence>
<keyword evidence="4 7" id="KW-1133">Transmembrane helix</keyword>